<comment type="caution">
    <text evidence="2">The sequence shown here is derived from an EMBL/GenBank/DDBJ whole genome shotgun (WGS) entry which is preliminary data.</text>
</comment>
<protein>
    <submittedName>
        <fullName evidence="2">Uncharacterized protein</fullName>
    </submittedName>
</protein>
<keyword evidence="1" id="KW-1133">Transmembrane helix</keyword>
<keyword evidence="1" id="KW-0812">Transmembrane</keyword>
<accession>A0ABQ7Y5R8</accession>
<sequence>MERSLKPLGGMVARGGVCLAHLCVMVVVLSFMASSRRCCDFPLNQMLSSRSLFLFFGGSVYCEAYPNDMGIPGIRGNEENLTFPWSPPKVENIYVVPRVIKSGLAECAGFGGRAKIILTIFKLGFEIDLVIQTVSRFSG</sequence>
<evidence type="ECO:0000256" key="1">
    <source>
        <dbReference type="SAM" id="Phobius"/>
    </source>
</evidence>
<keyword evidence="3" id="KW-1185">Reference proteome</keyword>
<organism evidence="2 3">
    <name type="scientific">Brassica napus</name>
    <name type="common">Rape</name>
    <dbReference type="NCBI Taxonomy" id="3708"/>
    <lineage>
        <taxon>Eukaryota</taxon>
        <taxon>Viridiplantae</taxon>
        <taxon>Streptophyta</taxon>
        <taxon>Embryophyta</taxon>
        <taxon>Tracheophyta</taxon>
        <taxon>Spermatophyta</taxon>
        <taxon>Magnoliopsida</taxon>
        <taxon>eudicotyledons</taxon>
        <taxon>Gunneridae</taxon>
        <taxon>Pentapetalae</taxon>
        <taxon>rosids</taxon>
        <taxon>malvids</taxon>
        <taxon>Brassicales</taxon>
        <taxon>Brassicaceae</taxon>
        <taxon>Brassiceae</taxon>
        <taxon>Brassica</taxon>
    </lineage>
</organism>
<keyword evidence="1" id="KW-0472">Membrane</keyword>
<gene>
    <name evidence="2" type="ORF">HID58_080748</name>
</gene>
<evidence type="ECO:0000313" key="3">
    <source>
        <dbReference type="Proteomes" id="UP000824890"/>
    </source>
</evidence>
<reference evidence="2 3" key="1">
    <citation type="submission" date="2021-05" db="EMBL/GenBank/DDBJ databases">
        <title>Genome Assembly of Synthetic Allotetraploid Brassica napus Reveals Homoeologous Exchanges between Subgenomes.</title>
        <authorList>
            <person name="Davis J.T."/>
        </authorList>
    </citation>
    <scope>NUCLEOTIDE SEQUENCE [LARGE SCALE GENOMIC DNA]</scope>
    <source>
        <strain evidence="3">cv. Da-Ae</strain>
        <tissue evidence="2">Seedling</tissue>
    </source>
</reference>
<proteinExistence type="predicted"/>
<name>A0ABQ7Y5R8_BRANA</name>
<dbReference type="Proteomes" id="UP000824890">
    <property type="component" value="Unassembled WGS sequence"/>
</dbReference>
<dbReference type="EMBL" id="JAGKQM010000018">
    <property type="protein sequence ID" value="KAH0863537.1"/>
    <property type="molecule type" value="Genomic_DNA"/>
</dbReference>
<feature type="transmembrane region" description="Helical" evidence="1">
    <location>
        <begin position="12"/>
        <end position="33"/>
    </location>
</feature>
<evidence type="ECO:0000313" key="2">
    <source>
        <dbReference type="EMBL" id="KAH0863537.1"/>
    </source>
</evidence>